<sequence>MGEPTSPRRRPADAKGATGDAANRQALCGAPNTDAKANTIAQIIICLCAYDSESKRLCDSTQTASNLNLGASPQQHLTNLLSLCQASTDTEAPTVSEINTKLAKVLAQLKSKATDIYIGHFSATGCAGATANGICVMYSANNKAAQGKFTKIQWIKELQQAATYQRQHDEAQGELKALKAQLEAVRKLAYSLLPLADAELADQSEVTWVENKATNHGKKQAQSKCSDGKNKSAEECQTLGCDHDTENNKCKPKTGTESTAAGTGQAPKEGAATSGCAGHKDKTDCANDKTGDKQNCAWRK</sequence>
<comment type="subcellular location">
    <subcellularLocation>
        <location evidence="2">Cell membrane</location>
        <topology evidence="2">Lipid-anchor</topology>
        <topology evidence="2">GPI-anchor</topology>
    </subcellularLocation>
</comment>
<evidence type="ECO:0000313" key="13">
    <source>
        <dbReference type="EMBL" id="SCU70548.1"/>
    </source>
</evidence>
<feature type="region of interest" description="Disordered" evidence="10">
    <location>
        <begin position="243"/>
        <end position="300"/>
    </location>
</feature>
<keyword evidence="9" id="KW-0175">Coiled coil</keyword>
<feature type="compositionally biased region" description="Basic and acidic residues" evidence="10">
    <location>
        <begin position="278"/>
        <end position="292"/>
    </location>
</feature>
<dbReference type="EMBL" id="CZPT02001470">
    <property type="protein sequence ID" value="SCU70548.1"/>
    <property type="molecule type" value="Genomic_DNA"/>
</dbReference>
<dbReference type="InterPro" id="IPR025932">
    <property type="entry name" value="Trypano_VSG_B_N_dom"/>
</dbReference>
<evidence type="ECO:0000259" key="11">
    <source>
        <dbReference type="Pfam" id="PF10659"/>
    </source>
</evidence>
<dbReference type="GO" id="GO:0005886">
    <property type="term" value="C:plasma membrane"/>
    <property type="evidence" value="ECO:0007669"/>
    <property type="project" value="UniProtKB-SubCell"/>
</dbReference>
<dbReference type="Pfam" id="PF10659">
    <property type="entry name" value="Trypan_glycop_C"/>
    <property type="match status" value="1"/>
</dbReference>
<dbReference type="AlphaFoldDB" id="A0A1G4IEA1"/>
<evidence type="ECO:0000256" key="3">
    <source>
        <dbReference type="ARBA" id="ARBA00022475"/>
    </source>
</evidence>
<feature type="coiled-coil region" evidence="9">
    <location>
        <begin position="161"/>
        <end position="188"/>
    </location>
</feature>
<dbReference type="VEuPathDB" id="TriTrypDB:TEOVI_000212200"/>
<gene>
    <name evidence="13" type="ORF">TEOVI_000212200</name>
</gene>
<keyword evidence="4" id="KW-0336">GPI-anchor</keyword>
<evidence type="ECO:0000313" key="14">
    <source>
        <dbReference type="Proteomes" id="UP000195570"/>
    </source>
</evidence>
<dbReference type="InterPro" id="IPR019609">
    <property type="entry name" value="Variant_surf_glycoprt_trypan_C"/>
</dbReference>
<evidence type="ECO:0000259" key="12">
    <source>
        <dbReference type="Pfam" id="PF13206"/>
    </source>
</evidence>
<dbReference type="RefSeq" id="XP_067081340.1">
    <property type="nucleotide sequence ID" value="XM_067225239.1"/>
</dbReference>
<protein>
    <submittedName>
        <fullName evidence="13">Trypanosomal VSG domain containing protein, putative</fullName>
    </submittedName>
</protein>
<keyword evidence="5" id="KW-0732">Signal</keyword>
<dbReference type="Pfam" id="PF13206">
    <property type="entry name" value="VSG_B"/>
    <property type="match status" value="1"/>
</dbReference>
<dbReference type="GeneID" id="92376062"/>
<evidence type="ECO:0000256" key="10">
    <source>
        <dbReference type="SAM" id="MobiDB-lite"/>
    </source>
</evidence>
<feature type="domain" description="Trypanosome variant surface glycoprotein B-type N-terminal" evidence="12">
    <location>
        <begin position="13"/>
        <end position="183"/>
    </location>
</feature>
<accession>A0A1G4IEA1</accession>
<comment type="function">
    <text evidence="1">VSG forms a coat on the surface of the parasite. The trypanosome evades the immune response of the host by expressing a series of antigenically distinct VSGs from an estimated 1000 VSG genes.</text>
</comment>
<feature type="region of interest" description="Disordered" evidence="10">
    <location>
        <begin position="1"/>
        <end position="20"/>
    </location>
</feature>
<name>A0A1G4IEA1_TRYEQ</name>
<evidence type="ECO:0000256" key="9">
    <source>
        <dbReference type="SAM" id="Coils"/>
    </source>
</evidence>
<evidence type="ECO:0000256" key="7">
    <source>
        <dbReference type="ARBA" id="ARBA00023180"/>
    </source>
</evidence>
<evidence type="ECO:0000256" key="6">
    <source>
        <dbReference type="ARBA" id="ARBA00023136"/>
    </source>
</evidence>
<keyword evidence="3" id="KW-1003">Cell membrane</keyword>
<evidence type="ECO:0000256" key="4">
    <source>
        <dbReference type="ARBA" id="ARBA00022622"/>
    </source>
</evidence>
<reference evidence="13" key="1">
    <citation type="submission" date="2016-09" db="EMBL/GenBank/DDBJ databases">
        <authorList>
            <person name="Hebert L."/>
            <person name="Moumen B."/>
        </authorList>
    </citation>
    <scope>NUCLEOTIDE SEQUENCE [LARGE SCALE GENOMIC DNA]</scope>
    <source>
        <strain evidence="13">OVI</strain>
    </source>
</reference>
<dbReference type="GO" id="GO:0098552">
    <property type="term" value="C:side of membrane"/>
    <property type="evidence" value="ECO:0007669"/>
    <property type="project" value="UniProtKB-KW"/>
</dbReference>
<evidence type="ECO:0000256" key="2">
    <source>
        <dbReference type="ARBA" id="ARBA00004609"/>
    </source>
</evidence>
<evidence type="ECO:0000256" key="5">
    <source>
        <dbReference type="ARBA" id="ARBA00022729"/>
    </source>
</evidence>
<keyword evidence="6" id="KW-0472">Membrane</keyword>
<dbReference type="Proteomes" id="UP000195570">
    <property type="component" value="Unassembled WGS sequence"/>
</dbReference>
<evidence type="ECO:0000256" key="1">
    <source>
        <dbReference type="ARBA" id="ARBA00002523"/>
    </source>
</evidence>
<keyword evidence="7" id="KW-0325">Glycoprotein</keyword>
<keyword evidence="8" id="KW-0449">Lipoprotein</keyword>
<proteinExistence type="predicted"/>
<feature type="domain" description="Trypanosome variant surface glycoprotein C-terminal" evidence="11">
    <location>
        <begin position="229"/>
        <end position="299"/>
    </location>
</feature>
<organism evidence="13 14">
    <name type="scientific">Trypanosoma equiperdum</name>
    <dbReference type="NCBI Taxonomy" id="5694"/>
    <lineage>
        <taxon>Eukaryota</taxon>
        <taxon>Discoba</taxon>
        <taxon>Euglenozoa</taxon>
        <taxon>Kinetoplastea</taxon>
        <taxon>Metakinetoplastina</taxon>
        <taxon>Trypanosomatida</taxon>
        <taxon>Trypanosomatidae</taxon>
        <taxon>Trypanosoma</taxon>
    </lineage>
</organism>
<evidence type="ECO:0000256" key="8">
    <source>
        <dbReference type="ARBA" id="ARBA00023288"/>
    </source>
</evidence>
<comment type="caution">
    <text evidence="13">The sequence shown here is derived from an EMBL/GenBank/DDBJ whole genome shotgun (WGS) entry which is preliminary data.</text>
</comment>
<keyword evidence="14" id="KW-1185">Reference proteome</keyword>